<keyword evidence="3" id="KW-1185">Reference proteome</keyword>
<dbReference type="PANTHER" id="PTHR43196">
    <property type="entry name" value="SULFATE ADENYLYLTRANSFERASE SUBUNIT 2"/>
    <property type="match status" value="1"/>
</dbReference>
<dbReference type="SUPFAM" id="SSF52402">
    <property type="entry name" value="Adenine nucleotide alpha hydrolases-like"/>
    <property type="match status" value="1"/>
</dbReference>
<comment type="caution">
    <text evidence="2">The sequence shown here is derived from an EMBL/GenBank/DDBJ whole genome shotgun (WGS) entry which is preliminary data.</text>
</comment>
<dbReference type="PANTHER" id="PTHR43196:SF2">
    <property type="entry name" value="PHOSPHOADENOSINE PHOSPHOSULFATE REDUCTASE"/>
    <property type="match status" value="1"/>
</dbReference>
<feature type="domain" description="Phosphoadenosine phosphosulphate reductase" evidence="1">
    <location>
        <begin position="24"/>
        <end position="208"/>
    </location>
</feature>
<dbReference type="InterPro" id="IPR002500">
    <property type="entry name" value="PAPS_reduct_dom"/>
</dbReference>
<name>A0ABQ2FQ04_9DEIO</name>
<reference evidence="3" key="1">
    <citation type="journal article" date="2019" name="Int. J. Syst. Evol. Microbiol.">
        <title>The Global Catalogue of Microorganisms (GCM) 10K type strain sequencing project: providing services to taxonomists for standard genome sequencing and annotation.</title>
        <authorList>
            <consortium name="The Broad Institute Genomics Platform"/>
            <consortium name="The Broad Institute Genome Sequencing Center for Infectious Disease"/>
            <person name="Wu L."/>
            <person name="Ma J."/>
        </authorList>
    </citation>
    <scope>NUCLEOTIDE SEQUENCE [LARGE SCALE GENOMIC DNA]</scope>
    <source>
        <strain evidence="3">JCM 19173</strain>
    </source>
</reference>
<dbReference type="Gene3D" id="3.40.50.620">
    <property type="entry name" value="HUPs"/>
    <property type="match status" value="1"/>
</dbReference>
<dbReference type="EMBL" id="BMPE01000021">
    <property type="protein sequence ID" value="GGL15528.1"/>
    <property type="molecule type" value="Genomic_DNA"/>
</dbReference>
<evidence type="ECO:0000259" key="1">
    <source>
        <dbReference type="Pfam" id="PF01507"/>
    </source>
</evidence>
<proteinExistence type="predicted"/>
<dbReference type="InterPro" id="IPR014729">
    <property type="entry name" value="Rossmann-like_a/b/a_fold"/>
</dbReference>
<sequence length="384" mass="42482">MDLDMAIELTVQAINAYAHVSSHWVVTFSGGKDSTATLTVLDWLIAQGRIARPKSLTALYADTRMELPPLHHAAMGQLAHLAERGVRTRVVQPPMDKRFWVYMLGRGVPPPGAHFRWCTGIMKLEPMQAALAELSADLGQFLVMTGVRIGESAARDARIAISCSKDGSECGQGYFQQDIQGQGAMLAPIVHWRVCNIFDWLTNQTVGYAHGYPTLDVAAIYGGDEAAEINARTGCIGCPVASRDKGLEVVVQLPEWAHLRPLLELRGLWDEMRADNVRLRKRGERKKDGSLTGNGDRKGPMTLEARLMFLDRVLDIQARVNAGKPAHLPVFELINAEEKARIRHLISVGTWPDRWTGDEPRADEFFYRSQIAEGGQLPLIGDLA</sequence>
<accession>A0ABQ2FQ04</accession>
<dbReference type="Pfam" id="PF01507">
    <property type="entry name" value="PAPS_reduct"/>
    <property type="match status" value="1"/>
</dbReference>
<organism evidence="2 3">
    <name type="scientific">Deinococcus radiotolerans</name>
    <dbReference type="NCBI Taxonomy" id="1309407"/>
    <lineage>
        <taxon>Bacteria</taxon>
        <taxon>Thermotogati</taxon>
        <taxon>Deinococcota</taxon>
        <taxon>Deinococci</taxon>
        <taxon>Deinococcales</taxon>
        <taxon>Deinococcaceae</taxon>
        <taxon>Deinococcus</taxon>
    </lineage>
</organism>
<protein>
    <recommendedName>
        <fullName evidence="1">Phosphoadenosine phosphosulphate reductase domain-containing protein</fullName>
    </recommendedName>
</protein>
<gene>
    <name evidence="2" type="ORF">GCM10010844_38010</name>
</gene>
<evidence type="ECO:0000313" key="3">
    <source>
        <dbReference type="Proteomes" id="UP000604341"/>
    </source>
</evidence>
<dbReference type="Proteomes" id="UP000604341">
    <property type="component" value="Unassembled WGS sequence"/>
</dbReference>
<dbReference type="InterPro" id="IPR050128">
    <property type="entry name" value="Sulfate_adenylyltrnsfr_sub2"/>
</dbReference>
<evidence type="ECO:0000313" key="2">
    <source>
        <dbReference type="EMBL" id="GGL15528.1"/>
    </source>
</evidence>